<evidence type="ECO:0000313" key="1">
    <source>
        <dbReference type="EMBL" id="ABM87978.1"/>
    </source>
</evidence>
<dbReference type="RefSeq" id="YP_001019094.1">
    <property type="nucleotide sequence ID" value="NC_008822.1"/>
</dbReference>
<organism evidence="1">
    <name type="scientific">Chlorokybus atmophyticus</name>
    <name type="common">Soil alga</name>
    <dbReference type="NCBI Taxonomy" id="3144"/>
    <lineage>
        <taxon>Eukaryota</taxon>
        <taxon>Viridiplantae</taxon>
        <taxon>Streptophyta</taxon>
        <taxon>Chlorokybophyceae</taxon>
        <taxon>Chlorokybales</taxon>
        <taxon>Chlorokybaceae</taxon>
        <taxon>Chlorokybus</taxon>
    </lineage>
</organism>
<dbReference type="GeneID" id="4783218"/>
<keyword evidence="1" id="KW-0934">Plastid</keyword>
<accession>A2CI47</accession>
<reference evidence="1" key="2">
    <citation type="journal article" date="2007" name="BMC Biol.">
        <title>A clade uniting the green algae Mesostigma viride and Chlorokybus atmophyticus represents the deepest branch of the Streptophyta in chloroplast genome-based phylogenies.</title>
        <authorList>
            <person name="Lemieux C."/>
            <person name="Otis C."/>
            <person name="Turmel M."/>
        </authorList>
    </citation>
    <scope>NUCLEOTIDE SEQUENCE [LARGE SCALE GENOMIC DNA]</scope>
    <source>
        <strain evidence="1">SAG 48.80</strain>
    </source>
</reference>
<geneLocation type="chloroplast" evidence="1"/>
<proteinExistence type="predicted"/>
<dbReference type="AlphaFoldDB" id="A2CI47"/>
<keyword evidence="1" id="KW-0150">Chloroplast</keyword>
<sequence length="92" mass="10603">MIGKFERRIQFFPKTLGAFPESLTPFFYRSKTGISDVLPIPDEKMDRFIDRIGIKNEGLGGLNNESFETCSIEYTIGVYFMKSSDREWAFSS</sequence>
<dbReference type="EMBL" id="DQ422812">
    <property type="protein sequence ID" value="ABM87978.1"/>
    <property type="molecule type" value="Genomic_DNA"/>
</dbReference>
<reference evidence="1" key="1">
    <citation type="journal article" date="2006" name="Mol. Biol. Evol.">
        <title>The chloroplast genome sequence of Chara vulgaris sheds new light into the closest green algal relatives of land plants.</title>
        <authorList>
            <person name="Turmel M."/>
            <person name="Otis C."/>
            <person name="Lemieux C."/>
        </authorList>
    </citation>
    <scope>NUCLEOTIDE SEQUENCE</scope>
    <source>
        <strain evidence="1">SAG 48.80</strain>
    </source>
</reference>
<gene>
    <name evidence="1" type="primary">orf92</name>
</gene>
<name>A2CI47_CHLAT</name>
<protein>
    <submittedName>
        <fullName evidence="1">Uncharacterized protein</fullName>
    </submittedName>
</protein>